<reference evidence="1 2" key="1">
    <citation type="submission" date="2012-12" db="EMBL/GenBank/DDBJ databases">
        <title>The Genome Sequence of Bacillus cereus VD021.</title>
        <authorList>
            <consortium name="The Broad Institute Genome Sequencing Platform"/>
            <consortium name="The Broad Institute Genome Sequencing Center for Infectious Disease"/>
            <person name="Feldgarden M."/>
            <person name="Van der Auwera G.A."/>
            <person name="Mahillon J."/>
            <person name="Duprez V."/>
            <person name="Timmery S."/>
            <person name="Mattelet C."/>
            <person name="Dierick K."/>
            <person name="Sun M."/>
            <person name="Yu Z."/>
            <person name="Zhu L."/>
            <person name="Hu X."/>
            <person name="Shank E.B."/>
            <person name="Swiecicka I."/>
            <person name="Hansen B.M."/>
            <person name="Andrup L."/>
            <person name="Walker B."/>
            <person name="Young S.K."/>
            <person name="Zeng Q."/>
            <person name="Gargeya S."/>
            <person name="Fitzgerald M."/>
            <person name="Haas B."/>
            <person name="Abouelleil A."/>
            <person name="Alvarado L."/>
            <person name="Arachchi H.M."/>
            <person name="Berlin A.M."/>
            <person name="Chapman S.B."/>
            <person name="Dewar J."/>
            <person name="Goldberg J."/>
            <person name="Griggs A."/>
            <person name="Gujja S."/>
            <person name="Hansen M."/>
            <person name="Howarth C."/>
            <person name="Imamovic A."/>
            <person name="Larimer J."/>
            <person name="McCowan C."/>
            <person name="Murphy C."/>
            <person name="Neiman D."/>
            <person name="Pearson M."/>
            <person name="Priest M."/>
            <person name="Roberts A."/>
            <person name="Saif S."/>
            <person name="Shea T."/>
            <person name="Sisk P."/>
            <person name="Sykes S."/>
            <person name="Wortman J."/>
            <person name="Nusbaum C."/>
            <person name="Birren B."/>
        </authorList>
    </citation>
    <scope>NUCLEOTIDE SEQUENCE [LARGE SCALE GENOMIC DNA]</scope>
    <source>
        <strain evidence="1 2">VD021</strain>
    </source>
</reference>
<name>R8HR11_BACCE</name>
<dbReference type="RefSeq" id="WP_000642661.1">
    <property type="nucleotide sequence ID" value="NZ_KB976279.1"/>
</dbReference>
<dbReference type="PATRIC" id="fig|1053224.3.peg.2417"/>
<gene>
    <name evidence="1" type="ORF">IIC_02368</name>
</gene>
<evidence type="ECO:0008006" key="3">
    <source>
        <dbReference type="Google" id="ProtNLM"/>
    </source>
</evidence>
<proteinExistence type="predicted"/>
<dbReference type="InterPro" id="IPR025017">
    <property type="entry name" value="DUF3954"/>
</dbReference>
<evidence type="ECO:0000313" key="1">
    <source>
        <dbReference type="EMBL" id="EOO75221.1"/>
    </source>
</evidence>
<comment type="caution">
    <text evidence="1">The sequence shown here is derived from an EMBL/GenBank/DDBJ whole genome shotgun (WGS) entry which is preliminary data.</text>
</comment>
<evidence type="ECO:0000313" key="2">
    <source>
        <dbReference type="Proteomes" id="UP000014040"/>
    </source>
</evidence>
<dbReference type="Proteomes" id="UP000014040">
    <property type="component" value="Unassembled WGS sequence"/>
</dbReference>
<dbReference type="Pfam" id="PF13128">
    <property type="entry name" value="DUF3954"/>
    <property type="match status" value="1"/>
</dbReference>
<protein>
    <recommendedName>
        <fullName evidence="3">Phage protein</fullName>
    </recommendedName>
</protein>
<dbReference type="AlphaFoldDB" id="R8HR11"/>
<dbReference type="EMBL" id="AHES01000020">
    <property type="protein sequence ID" value="EOO75221.1"/>
    <property type="molecule type" value="Genomic_DNA"/>
</dbReference>
<accession>R8HR11</accession>
<sequence>MKAEIDVTKNQIFVVNEGVVTSYEQPKTGYGEQMVIWVNGKAIHVKTTYIEKLK</sequence>
<dbReference type="HOGENOM" id="CLU_203665_0_0_9"/>
<organism evidence="1 2">
    <name type="scientific">Bacillus cereus VD021</name>
    <dbReference type="NCBI Taxonomy" id="1053224"/>
    <lineage>
        <taxon>Bacteria</taxon>
        <taxon>Bacillati</taxon>
        <taxon>Bacillota</taxon>
        <taxon>Bacilli</taxon>
        <taxon>Bacillales</taxon>
        <taxon>Bacillaceae</taxon>
        <taxon>Bacillus</taxon>
        <taxon>Bacillus cereus group</taxon>
    </lineage>
</organism>